<dbReference type="Proteomes" id="UP000601223">
    <property type="component" value="Unassembled WGS sequence"/>
</dbReference>
<evidence type="ECO:0000256" key="9">
    <source>
        <dbReference type="ARBA" id="ARBA00023201"/>
    </source>
</evidence>
<feature type="transmembrane region" description="Helical" evidence="10">
    <location>
        <begin position="111"/>
        <end position="132"/>
    </location>
</feature>
<feature type="transmembrane region" description="Helical" evidence="10">
    <location>
        <begin position="31"/>
        <end position="60"/>
    </location>
</feature>
<evidence type="ECO:0000256" key="3">
    <source>
        <dbReference type="ARBA" id="ARBA00022475"/>
    </source>
</evidence>
<feature type="transmembrane region" description="Helical" evidence="10">
    <location>
        <begin position="297"/>
        <end position="327"/>
    </location>
</feature>
<proteinExistence type="predicted"/>
<feature type="transmembrane region" description="Helical" evidence="10">
    <location>
        <begin position="180"/>
        <end position="201"/>
    </location>
</feature>
<dbReference type="EMBL" id="BONF01000014">
    <property type="protein sequence ID" value="GIF81519.1"/>
    <property type="molecule type" value="Genomic_DNA"/>
</dbReference>
<keyword evidence="9" id="KW-0739">Sodium transport</keyword>
<dbReference type="GO" id="GO:0051453">
    <property type="term" value="P:regulation of intracellular pH"/>
    <property type="evidence" value="ECO:0007669"/>
    <property type="project" value="TreeGrafter"/>
</dbReference>
<comment type="subcellular location">
    <subcellularLocation>
        <location evidence="1">Cell membrane</location>
        <topology evidence="1">Multi-pass membrane protein</topology>
    </subcellularLocation>
</comment>
<evidence type="ECO:0000256" key="1">
    <source>
        <dbReference type="ARBA" id="ARBA00004651"/>
    </source>
</evidence>
<dbReference type="GO" id="GO:0098719">
    <property type="term" value="P:sodium ion import across plasma membrane"/>
    <property type="evidence" value="ECO:0007669"/>
    <property type="project" value="TreeGrafter"/>
</dbReference>
<feature type="domain" description="Cation/H+ exchanger transmembrane" evidence="11">
    <location>
        <begin position="12"/>
        <end position="322"/>
    </location>
</feature>
<evidence type="ECO:0000256" key="5">
    <source>
        <dbReference type="ARBA" id="ARBA00022989"/>
    </source>
</evidence>
<evidence type="ECO:0000259" key="11">
    <source>
        <dbReference type="Pfam" id="PF00999"/>
    </source>
</evidence>
<feature type="transmembrane region" description="Helical" evidence="10">
    <location>
        <begin position="208"/>
        <end position="226"/>
    </location>
</feature>
<dbReference type="Pfam" id="PF00999">
    <property type="entry name" value="Na_H_Exchanger"/>
    <property type="match status" value="1"/>
</dbReference>
<keyword evidence="2" id="KW-0813">Transport</keyword>
<evidence type="ECO:0000256" key="2">
    <source>
        <dbReference type="ARBA" id="ARBA00022448"/>
    </source>
</evidence>
<dbReference type="Gene3D" id="6.10.140.1330">
    <property type="match status" value="1"/>
</dbReference>
<dbReference type="InterPro" id="IPR018422">
    <property type="entry name" value="Cation/H_exchanger_CPA1"/>
</dbReference>
<dbReference type="PANTHER" id="PTHR10110:SF86">
    <property type="entry name" value="SODIUM_HYDROGEN EXCHANGER 7"/>
    <property type="match status" value="1"/>
</dbReference>
<keyword evidence="7" id="KW-0406">Ion transport</keyword>
<dbReference type="GO" id="GO:0015385">
    <property type="term" value="F:sodium:proton antiporter activity"/>
    <property type="evidence" value="ECO:0007669"/>
    <property type="project" value="InterPro"/>
</dbReference>
<accession>A0A8J3JQS2</accession>
<dbReference type="InterPro" id="IPR006153">
    <property type="entry name" value="Cation/H_exchanger_TM"/>
</dbReference>
<evidence type="ECO:0000256" key="10">
    <source>
        <dbReference type="SAM" id="Phobius"/>
    </source>
</evidence>
<comment type="caution">
    <text evidence="12">The sequence shown here is derived from an EMBL/GenBank/DDBJ whole genome shotgun (WGS) entry which is preliminary data.</text>
</comment>
<evidence type="ECO:0000256" key="8">
    <source>
        <dbReference type="ARBA" id="ARBA00023136"/>
    </source>
</evidence>
<dbReference type="PANTHER" id="PTHR10110">
    <property type="entry name" value="SODIUM/HYDROGEN EXCHANGER"/>
    <property type="match status" value="1"/>
</dbReference>
<gene>
    <name evidence="12" type="ORF">Cba03nite_28680</name>
</gene>
<dbReference type="RefSeq" id="WP_203745979.1">
    <property type="nucleotide sequence ID" value="NZ_BONF01000014.1"/>
</dbReference>
<feature type="transmembrane region" description="Helical" evidence="10">
    <location>
        <begin position="153"/>
        <end position="174"/>
    </location>
</feature>
<dbReference type="AlphaFoldDB" id="A0A8J3JQS2"/>
<evidence type="ECO:0000256" key="6">
    <source>
        <dbReference type="ARBA" id="ARBA00023053"/>
    </source>
</evidence>
<sequence>MELLLIAVTAVVAIVVVNSLASRTGVAAPLLLVAVGIAVSFLPFVPAVEVGPEVILAGVLPPLLYSAAVSLPTMDFRRDFTAISGLSVVLVVLTSLLLGLLFWALIPGLGLAGGIAVGAIVSPTDAVATAIAKRLGAPSRVITVLEGEGLLNDASALVLLRSAVAATAAAVSVWHVIGDFLWAVAAAAACGALVGWLGLLARRRAGGATLSTALSFVIPFLAYLPAEHLHASGLVAVVTAGLVTGAGSARYLGPQDRLSERSNWHTVETLLEGGVFLLMGLELFGLVEDVKAERDSVWTAVALGALAAVAVLAVRAAYLAPLLVSLARRARRAAARRDAVQSWHESVGRQAAQAGDDGKVVITGPRGTRAFPVAQAERLGQAIVRRIADIDYLTSRPLRQPEGVLLVWAGMRGVVTLAAAQSLPVDFPHRSFVVLVAFTVAAGTLLVQGGTLPWLLRRLNLSDPSPQEGADLAALRRTGQDAARDVLDDTGLARADGGAYDPQVLARVRADVVRDEAGHDIDVLAKARLVRQYRELRLRVIDNQRSALLAARSTGRYDARELELALDTLDAEQIMVEMRTASPGDEH</sequence>
<dbReference type="GO" id="GO:0005886">
    <property type="term" value="C:plasma membrane"/>
    <property type="evidence" value="ECO:0007669"/>
    <property type="project" value="UniProtKB-SubCell"/>
</dbReference>
<keyword evidence="6" id="KW-0915">Sodium</keyword>
<protein>
    <submittedName>
        <fullName evidence="12">Peptidase</fullName>
    </submittedName>
</protein>
<evidence type="ECO:0000313" key="13">
    <source>
        <dbReference type="Proteomes" id="UP000601223"/>
    </source>
</evidence>
<feature type="transmembrane region" description="Helical" evidence="10">
    <location>
        <begin position="264"/>
        <end position="285"/>
    </location>
</feature>
<feature type="transmembrane region" description="Helical" evidence="10">
    <location>
        <begin position="432"/>
        <end position="456"/>
    </location>
</feature>
<organism evidence="12 13">
    <name type="scientific">Catellatospora bangladeshensis</name>
    <dbReference type="NCBI Taxonomy" id="310355"/>
    <lineage>
        <taxon>Bacteria</taxon>
        <taxon>Bacillati</taxon>
        <taxon>Actinomycetota</taxon>
        <taxon>Actinomycetes</taxon>
        <taxon>Micromonosporales</taxon>
        <taxon>Micromonosporaceae</taxon>
        <taxon>Catellatospora</taxon>
    </lineage>
</organism>
<feature type="transmembrane region" description="Helical" evidence="10">
    <location>
        <begin position="232"/>
        <end position="252"/>
    </location>
</feature>
<dbReference type="GO" id="GO:0015386">
    <property type="term" value="F:potassium:proton antiporter activity"/>
    <property type="evidence" value="ECO:0007669"/>
    <property type="project" value="TreeGrafter"/>
</dbReference>
<reference evidence="12 13" key="1">
    <citation type="submission" date="2021-01" db="EMBL/GenBank/DDBJ databases">
        <title>Whole genome shotgun sequence of Catellatospora bangladeshensis NBRC 107357.</title>
        <authorList>
            <person name="Komaki H."/>
            <person name="Tamura T."/>
        </authorList>
    </citation>
    <scope>NUCLEOTIDE SEQUENCE [LARGE SCALE GENOMIC DNA]</scope>
    <source>
        <strain evidence="12 13">NBRC 107357</strain>
    </source>
</reference>
<keyword evidence="8 10" id="KW-0472">Membrane</keyword>
<keyword evidence="3" id="KW-1003">Cell membrane</keyword>
<name>A0A8J3JQS2_9ACTN</name>
<keyword evidence="13" id="KW-1185">Reference proteome</keyword>
<keyword evidence="4 10" id="KW-0812">Transmembrane</keyword>
<keyword evidence="5 10" id="KW-1133">Transmembrane helix</keyword>
<feature type="transmembrane region" description="Helical" evidence="10">
    <location>
        <begin position="80"/>
        <end position="105"/>
    </location>
</feature>
<evidence type="ECO:0000256" key="4">
    <source>
        <dbReference type="ARBA" id="ARBA00022692"/>
    </source>
</evidence>
<evidence type="ECO:0000313" key="12">
    <source>
        <dbReference type="EMBL" id="GIF81519.1"/>
    </source>
</evidence>
<evidence type="ECO:0000256" key="7">
    <source>
        <dbReference type="ARBA" id="ARBA00023065"/>
    </source>
</evidence>